<protein>
    <submittedName>
        <fullName evidence="2">Uncharacterized protein</fullName>
    </submittedName>
</protein>
<evidence type="ECO:0000313" key="2">
    <source>
        <dbReference type="EMBL" id="KAK0754938.1"/>
    </source>
</evidence>
<proteinExistence type="predicted"/>
<dbReference type="AlphaFoldDB" id="A0AA40FBV9"/>
<feature type="compositionally biased region" description="Basic and acidic residues" evidence="1">
    <location>
        <begin position="82"/>
        <end position="92"/>
    </location>
</feature>
<reference evidence="2" key="1">
    <citation type="submission" date="2023-06" db="EMBL/GenBank/DDBJ databases">
        <title>Genome-scale phylogeny and comparative genomics of the fungal order Sordariales.</title>
        <authorList>
            <consortium name="Lawrence Berkeley National Laboratory"/>
            <person name="Hensen N."/>
            <person name="Bonometti L."/>
            <person name="Westerberg I."/>
            <person name="Brannstrom I.O."/>
            <person name="Guillou S."/>
            <person name="Cros-Aarteil S."/>
            <person name="Calhoun S."/>
            <person name="Haridas S."/>
            <person name="Kuo A."/>
            <person name="Mondo S."/>
            <person name="Pangilinan J."/>
            <person name="Riley R."/>
            <person name="LaButti K."/>
            <person name="Andreopoulos B."/>
            <person name="Lipzen A."/>
            <person name="Chen C."/>
            <person name="Yanf M."/>
            <person name="Daum C."/>
            <person name="Ng V."/>
            <person name="Clum A."/>
            <person name="Steindorff A."/>
            <person name="Ohm R."/>
            <person name="Martin F."/>
            <person name="Silar P."/>
            <person name="Natvig D."/>
            <person name="Lalanne C."/>
            <person name="Gautier V."/>
            <person name="Ament-velasquez S.L."/>
            <person name="Kruys A."/>
            <person name="Hutchinson M.I."/>
            <person name="Powell A.J."/>
            <person name="Barry K."/>
            <person name="Miller A.N."/>
            <person name="Grigoriev I.V."/>
            <person name="Debuchy R."/>
            <person name="Gladieux P."/>
            <person name="Thoren M.H."/>
            <person name="Johannesson H."/>
        </authorList>
    </citation>
    <scope>NUCLEOTIDE SEQUENCE</scope>
    <source>
        <strain evidence="2">SMH3187-1</strain>
    </source>
</reference>
<accession>A0AA40FBV9</accession>
<evidence type="ECO:0000256" key="1">
    <source>
        <dbReference type="SAM" id="MobiDB-lite"/>
    </source>
</evidence>
<dbReference type="Proteomes" id="UP001172155">
    <property type="component" value="Unassembled WGS sequence"/>
</dbReference>
<name>A0AA40FBV9_9PEZI</name>
<feature type="compositionally biased region" description="Basic residues" evidence="1">
    <location>
        <begin position="99"/>
        <end position="108"/>
    </location>
</feature>
<organism evidence="2 3">
    <name type="scientific">Schizothecium vesticola</name>
    <dbReference type="NCBI Taxonomy" id="314040"/>
    <lineage>
        <taxon>Eukaryota</taxon>
        <taxon>Fungi</taxon>
        <taxon>Dikarya</taxon>
        <taxon>Ascomycota</taxon>
        <taxon>Pezizomycotina</taxon>
        <taxon>Sordariomycetes</taxon>
        <taxon>Sordariomycetidae</taxon>
        <taxon>Sordariales</taxon>
        <taxon>Schizotheciaceae</taxon>
        <taxon>Schizothecium</taxon>
    </lineage>
</organism>
<feature type="compositionally biased region" description="Basic and acidic residues" evidence="1">
    <location>
        <begin position="132"/>
        <end position="145"/>
    </location>
</feature>
<evidence type="ECO:0000313" key="3">
    <source>
        <dbReference type="Proteomes" id="UP001172155"/>
    </source>
</evidence>
<feature type="region of interest" description="Disordered" evidence="1">
    <location>
        <begin position="78"/>
        <end position="163"/>
    </location>
</feature>
<keyword evidence="3" id="KW-1185">Reference proteome</keyword>
<dbReference type="EMBL" id="JAUKUD010000001">
    <property type="protein sequence ID" value="KAK0754938.1"/>
    <property type="molecule type" value="Genomic_DNA"/>
</dbReference>
<gene>
    <name evidence="2" type="ORF">B0T18DRAFT_49204</name>
</gene>
<sequence>MGNRVRTVHQPPCSPRVLHDQTLSGGVKMDLAGWRGMWKCRLFSDKCTGGLLFAPPARAELLLFFSCPALQQSKGMATWRMRNPESRPEAVRLRSGGGRGRRRLRPRPWMRTGAGPPWVGCPSPVSANLSEKGGDDGSFRPESPARADGGSQTSGDGCRSKRPAVLSPYLSSRGLAEMRAPAVSLSRLLRDAVSNCRATAGVSLRLAEQGELMRWATARNFGGTPESLRRWVG</sequence>
<comment type="caution">
    <text evidence="2">The sequence shown here is derived from an EMBL/GenBank/DDBJ whole genome shotgun (WGS) entry which is preliminary data.</text>
</comment>